<dbReference type="InterPro" id="IPR029058">
    <property type="entry name" value="AB_hydrolase_fold"/>
</dbReference>
<gene>
    <name evidence="1" type="ORF">AKJ09_07441</name>
</gene>
<dbReference type="RefSeq" id="WP_146652004.1">
    <property type="nucleotide sequence ID" value="NZ_CP012333.1"/>
</dbReference>
<evidence type="ECO:0000313" key="1">
    <source>
        <dbReference type="EMBL" id="AKV00778.1"/>
    </source>
</evidence>
<accession>A0A0K1Q4X2</accession>
<dbReference type="STRING" id="1391654.AKJ09_07441"/>
<dbReference type="EMBL" id="CP012333">
    <property type="protein sequence ID" value="AKV00778.1"/>
    <property type="molecule type" value="Genomic_DNA"/>
</dbReference>
<dbReference type="KEGG" id="llu:AKJ09_07441"/>
<dbReference type="SUPFAM" id="SSF53474">
    <property type="entry name" value="alpha/beta-Hydrolases"/>
    <property type="match status" value="1"/>
</dbReference>
<evidence type="ECO:0000313" key="2">
    <source>
        <dbReference type="Proteomes" id="UP000064967"/>
    </source>
</evidence>
<organism evidence="1 2">
    <name type="scientific">Labilithrix luteola</name>
    <dbReference type="NCBI Taxonomy" id="1391654"/>
    <lineage>
        <taxon>Bacteria</taxon>
        <taxon>Pseudomonadati</taxon>
        <taxon>Myxococcota</taxon>
        <taxon>Polyangia</taxon>
        <taxon>Polyangiales</taxon>
        <taxon>Labilitrichaceae</taxon>
        <taxon>Labilithrix</taxon>
    </lineage>
</organism>
<protein>
    <submittedName>
        <fullName evidence="1">Uncharacterized protein</fullName>
    </submittedName>
</protein>
<reference evidence="1 2" key="1">
    <citation type="submission" date="2015-08" db="EMBL/GenBank/DDBJ databases">
        <authorList>
            <person name="Babu N.S."/>
            <person name="Beckwith C.J."/>
            <person name="Beseler K.G."/>
            <person name="Brison A."/>
            <person name="Carone J.V."/>
            <person name="Caskin T.P."/>
            <person name="Diamond M."/>
            <person name="Durham M.E."/>
            <person name="Foxe J.M."/>
            <person name="Go M."/>
            <person name="Henderson B.A."/>
            <person name="Jones I.B."/>
            <person name="McGettigan J.A."/>
            <person name="Micheletti S.J."/>
            <person name="Nasrallah M.E."/>
            <person name="Ortiz D."/>
            <person name="Piller C.R."/>
            <person name="Privatt S.R."/>
            <person name="Schneider S.L."/>
            <person name="Sharp S."/>
            <person name="Smith T.C."/>
            <person name="Stanton J.D."/>
            <person name="Ullery H.E."/>
            <person name="Wilson R.J."/>
            <person name="Serrano M.G."/>
            <person name="Buck G."/>
            <person name="Lee V."/>
            <person name="Wang Y."/>
            <person name="Carvalho R."/>
            <person name="Voegtly L."/>
            <person name="Shi R."/>
            <person name="Duckworth R."/>
            <person name="Johnson A."/>
            <person name="Loviza R."/>
            <person name="Walstead R."/>
            <person name="Shah Z."/>
            <person name="Kiflezghi M."/>
            <person name="Wade K."/>
            <person name="Ball S.L."/>
            <person name="Bradley K.W."/>
            <person name="Asai D.J."/>
            <person name="Bowman C.A."/>
            <person name="Russell D.A."/>
            <person name="Pope W.H."/>
            <person name="Jacobs-Sera D."/>
            <person name="Hendrix R.W."/>
            <person name="Hatfull G.F."/>
        </authorList>
    </citation>
    <scope>NUCLEOTIDE SEQUENCE [LARGE SCALE GENOMIC DNA]</scope>
    <source>
        <strain evidence="1 2">DSM 27648</strain>
    </source>
</reference>
<keyword evidence="2" id="KW-1185">Reference proteome</keyword>
<name>A0A0K1Q4X2_9BACT</name>
<dbReference type="Proteomes" id="UP000064967">
    <property type="component" value="Chromosome"/>
</dbReference>
<proteinExistence type="predicted"/>
<dbReference type="OrthoDB" id="5381882at2"/>
<dbReference type="AlphaFoldDB" id="A0A0K1Q4X2"/>
<sequence>MFFTDQWIPIKGADYPGVFALMCGGTKPTQVFSWDTADATIRDKSPLSFTYGDHDDLLPDIQEAITDLGTKGFGIHEKVIPNAGHCEFDGHGEAMSIWNAAP</sequence>